<dbReference type="WBParaSite" id="mrna-Wban_03251">
    <property type="protein sequence ID" value="mrna-Wban_03251"/>
    <property type="gene ID" value="Wban_03251"/>
</dbReference>
<dbReference type="SMART" id="SM00322">
    <property type="entry name" value="KH"/>
    <property type="match status" value="2"/>
</dbReference>
<dbReference type="Pfam" id="PF17905">
    <property type="entry name" value="KH_GLD-3_4th"/>
    <property type="match status" value="1"/>
</dbReference>
<reference evidence="3" key="2">
    <citation type="journal article" date="2016" name="Mol. Ecol.">
        <title>Population genomics of the filarial nematode parasite Wuchereria bancrofti from mosquitoes.</title>
        <authorList>
            <person name="Small S.T."/>
            <person name="Reimer L.J."/>
            <person name="Tisch D.J."/>
            <person name="King C.L."/>
            <person name="Christensen B.M."/>
            <person name="Siba P.M."/>
            <person name="Kazura J.W."/>
            <person name="Serre D."/>
            <person name="Zimmerman P.A."/>
        </authorList>
    </citation>
    <scope>NUCLEOTIDE SEQUENCE</scope>
    <source>
        <strain evidence="3">pt0022</strain>
    </source>
</reference>
<protein>
    <recommendedName>
        <fullName evidence="2">K Homology domain-containing protein</fullName>
    </recommendedName>
</protein>
<dbReference type="InterPro" id="IPR041194">
    <property type="entry name" value="GLD-3-like_KH5"/>
</dbReference>
<dbReference type="InterPro" id="IPR004087">
    <property type="entry name" value="KH_dom"/>
</dbReference>
<dbReference type="Gene3D" id="3.30.310.270">
    <property type="match status" value="2"/>
</dbReference>
<dbReference type="AlphaFoldDB" id="A0AAF5PNJ0"/>
<dbReference type="Proteomes" id="UP000093561">
    <property type="component" value="Unassembled WGS sequence"/>
</dbReference>
<dbReference type="InterPro" id="IPR036612">
    <property type="entry name" value="KH_dom_type_1_sf"/>
</dbReference>
<dbReference type="SUPFAM" id="SSF54791">
    <property type="entry name" value="Eukaryotic type KH-domain (KH-domain type I)"/>
    <property type="match status" value="2"/>
</dbReference>
<feature type="domain" description="K Homology" evidence="2">
    <location>
        <begin position="104"/>
        <end position="184"/>
    </location>
</feature>
<evidence type="ECO:0000313" key="3">
    <source>
        <dbReference type="Proteomes" id="UP000093561"/>
    </source>
</evidence>
<evidence type="ECO:0000256" key="1">
    <source>
        <dbReference type="SAM" id="MobiDB-lite"/>
    </source>
</evidence>
<name>A0AAF5PNJ0_WUCBA</name>
<dbReference type="Pfam" id="PF22801">
    <property type="entry name" value="KH_GLD-3_1st"/>
    <property type="match status" value="1"/>
</dbReference>
<feature type="region of interest" description="Disordered" evidence="1">
    <location>
        <begin position="1063"/>
        <end position="1104"/>
    </location>
</feature>
<feature type="region of interest" description="Disordered" evidence="1">
    <location>
        <begin position="607"/>
        <end position="626"/>
    </location>
</feature>
<feature type="compositionally biased region" description="Polar residues" evidence="1">
    <location>
        <begin position="1089"/>
        <end position="1104"/>
    </location>
</feature>
<feature type="domain" description="K Homology" evidence="2">
    <location>
        <begin position="274"/>
        <end position="346"/>
    </location>
</feature>
<feature type="compositionally biased region" description="Basic and acidic residues" evidence="1">
    <location>
        <begin position="1063"/>
        <end position="1088"/>
    </location>
</feature>
<sequence length="1155" mass="130810">MCECIPSLSMPIAGYWALRGGFTPRANPRYPNAHFPQQDMFRQPRSEFFVSFYHRSQESAKMFDAMKRRVELAYEQRRKSEANRLQKATNGNTMQYLERIPLSKNVTLTIEIPNAEHAGMIERMEAWCDEDSIPQIMQDTGVLIQFPDLAPDAKNGNDYVNRVTLTGPLANVEQARIRIRNFTPVAISFPLKTLKPNILMKDVKSVIDKAIAEKLINFPNLEIMVQSSQLSKDPVPSCVVRGVPSHEGDICNACTALHRLLLDTTNDNEHGSAKIFSTVMDIPAVQQLAVTGVPDGYLIRTISLETNAIIYFPTVADRHFGATVFYLYGSVHAIMKARKYIQGLLPVRLIFDVENNDLLSPVDASSRELFLRDTERDLSVMVRKSRLEGEQLMTNDTLRNIVTIESEEHNLTNVYAMRHQLLRNSALENEPLVTTKDFDFFKNDFKARIAENNKIIAENSNDSLAKASSLLYSQLNRNKQSSSLPAVPVLSPPTINDIASLLPPMHICQEILQPLANENAPIALAVGGSAARRRKMEEREITFPASPSSIVRKERSASGGMNISVPQFLDLFRQNESKSIVMIAIDDFERPLPDVSMPRKMEYIRNTDKASATENPNQCPEEYDAGASNADYNLASSTTPENKTEPENLYEKSSVCLQSFVSQSQSLMSSGANVVDALISDQGSTTVAVAAAMLQNSPPQWFQSSDTVEALKSVKYFRHMPRMQEKNTISETFVKQAECAQISMVSSPEKTWQTKKNLPLKSSFMNENCIREYHRDMGANTISDTSRELLAEESGEASCDVRLSSLSVNRNANSLYSVSCGNFAQNSNQHRSLYHNNGITDAYNYRTKRQPSRTRDNTVWENSHYSSSQFHHHYTHSNTREVFPRKYQGRPTYNSSRWNSNDMVRGGRTMRRPMNYSGGYNSSLSCSQTTWTFSSSGCNEGRRYDNRGMTYMRFKRQFVNGAHLEERGKFDRRRGRCAPFHEEHQHSCVCDQFRKDSEKLNSSVNNITPKLLVKTKTYADTTKRVDIMVLIDEAQRSQNEQSSRSVQHLNRPPLMMKELEKYTGNDDISSKSHTDMAKKSSTEDEKIQNKTLAQDESGSEQSPEIMQKGFSFSTTFFSTSFDISKSMFYAICLPPNLFLIAAWNWQRELSKLEPL</sequence>
<dbReference type="GO" id="GO:0003723">
    <property type="term" value="F:RNA binding"/>
    <property type="evidence" value="ECO:0007669"/>
    <property type="project" value="InterPro"/>
</dbReference>
<evidence type="ECO:0000259" key="2">
    <source>
        <dbReference type="SMART" id="SM00322"/>
    </source>
</evidence>
<organism evidence="3 4">
    <name type="scientific">Wuchereria bancrofti</name>
    <dbReference type="NCBI Taxonomy" id="6293"/>
    <lineage>
        <taxon>Eukaryota</taxon>
        <taxon>Metazoa</taxon>
        <taxon>Ecdysozoa</taxon>
        <taxon>Nematoda</taxon>
        <taxon>Chromadorea</taxon>
        <taxon>Rhabditida</taxon>
        <taxon>Spirurina</taxon>
        <taxon>Spiruromorpha</taxon>
        <taxon>Filarioidea</taxon>
        <taxon>Onchocercidae</taxon>
        <taxon>Wuchereria</taxon>
    </lineage>
</organism>
<accession>A0AAF5PNJ0</accession>
<reference evidence="3" key="1">
    <citation type="submission" date="2015-03" db="EMBL/GenBank/DDBJ databases">
        <title>Wuchereria bancrofti Genome Sequencing Papua New Guinea Strain.</title>
        <authorList>
            <person name="Small S.T."/>
            <person name="Serre D."/>
            <person name="Zimmerman P.A."/>
        </authorList>
    </citation>
    <scope>NUCLEOTIDE SEQUENCE [LARGE SCALE GENOMIC DNA]</scope>
    <source>
        <strain evidence="3">pt0022</strain>
    </source>
</reference>
<proteinExistence type="predicted"/>
<evidence type="ECO:0000313" key="4">
    <source>
        <dbReference type="WBParaSite" id="mrna-Wban_03251"/>
    </source>
</evidence>
<reference evidence="4" key="3">
    <citation type="submission" date="2024-02" db="UniProtKB">
        <authorList>
            <consortium name="WormBaseParasite"/>
        </authorList>
    </citation>
    <scope>IDENTIFICATION</scope>
    <source>
        <strain evidence="4">pt0022</strain>
    </source>
</reference>
<feature type="compositionally biased region" description="Polar residues" evidence="1">
    <location>
        <begin position="609"/>
        <end position="618"/>
    </location>
</feature>